<dbReference type="PANTHER" id="PTHR36124:SF1">
    <property type="entry name" value="ER-BOUND OXYGENASE MPAB_MPAB'_RUBBER OXYGENASE CATALYTIC DOMAIN-CONTAINING PROTEIN"/>
    <property type="match status" value="1"/>
</dbReference>
<accession>A0A9P4SIE3</accession>
<evidence type="ECO:0008006" key="3">
    <source>
        <dbReference type="Google" id="ProtNLM"/>
    </source>
</evidence>
<dbReference type="InterPro" id="IPR046366">
    <property type="entry name" value="MPAB"/>
</dbReference>
<name>A0A9P4SIE3_9PEZI</name>
<sequence>MGIFSSLQNCVPGVSSEHNLRWYHILTASFIGYTAICQALRFRHRNALQAKYPYKTRADCARMTVDHAFEISLMLSRYEFPLMTLRATQFALFRTYGIPTISKLLCQTGQLSNKADVSKRYADTEIVVAEIKNFGVDHERSCGATARMNYIHSVYQKSGLISNDDMIYTIALFAMEPVKWIYRYEWRDLTTMEKCAIGTFWKSQGEAMNIDYSPLKSGKDRSWKDGLQWLNEIMEWTDDYEKRCMVPDPWNHMLANETTDLLLYKVSKRMKPYGRKVISAIMDDRLRTAMKYEVPPKSYFTTINAVFAIRRFILRWLMPPRPWFLPYRTISPEPDSKTGRLHRKYYESEPWYVPATFGNRYGLGAWMNWLAGRPIPEKKFRPEGFLIEEIGPRRMEGKGMDEFKEMKERLMRAGRGGCPFPH</sequence>
<dbReference type="PANTHER" id="PTHR36124">
    <property type="match status" value="1"/>
</dbReference>
<evidence type="ECO:0000313" key="1">
    <source>
        <dbReference type="EMBL" id="KAF2842148.1"/>
    </source>
</evidence>
<dbReference type="GO" id="GO:0016491">
    <property type="term" value="F:oxidoreductase activity"/>
    <property type="evidence" value="ECO:0007669"/>
    <property type="project" value="InterPro"/>
</dbReference>
<gene>
    <name evidence="1" type="ORF">M501DRAFT_928154</name>
</gene>
<protein>
    <recommendedName>
        <fullName evidence="3">ER-bound oxygenase mpaB/mpaB'/Rubber oxygenase catalytic domain-containing protein</fullName>
    </recommendedName>
</protein>
<comment type="caution">
    <text evidence="1">The sequence shown here is derived from an EMBL/GenBank/DDBJ whole genome shotgun (WGS) entry which is preliminary data.</text>
</comment>
<organism evidence="1 2">
    <name type="scientific">Patellaria atrata CBS 101060</name>
    <dbReference type="NCBI Taxonomy" id="1346257"/>
    <lineage>
        <taxon>Eukaryota</taxon>
        <taxon>Fungi</taxon>
        <taxon>Dikarya</taxon>
        <taxon>Ascomycota</taxon>
        <taxon>Pezizomycotina</taxon>
        <taxon>Dothideomycetes</taxon>
        <taxon>Dothideomycetes incertae sedis</taxon>
        <taxon>Patellariales</taxon>
        <taxon>Patellariaceae</taxon>
        <taxon>Patellaria</taxon>
    </lineage>
</organism>
<proteinExistence type="predicted"/>
<keyword evidence="2" id="KW-1185">Reference proteome</keyword>
<dbReference type="EMBL" id="MU006090">
    <property type="protein sequence ID" value="KAF2842148.1"/>
    <property type="molecule type" value="Genomic_DNA"/>
</dbReference>
<dbReference type="Proteomes" id="UP000799429">
    <property type="component" value="Unassembled WGS sequence"/>
</dbReference>
<reference evidence="1" key="1">
    <citation type="journal article" date="2020" name="Stud. Mycol.">
        <title>101 Dothideomycetes genomes: a test case for predicting lifestyles and emergence of pathogens.</title>
        <authorList>
            <person name="Haridas S."/>
            <person name="Albert R."/>
            <person name="Binder M."/>
            <person name="Bloem J."/>
            <person name="Labutti K."/>
            <person name="Salamov A."/>
            <person name="Andreopoulos B."/>
            <person name="Baker S."/>
            <person name="Barry K."/>
            <person name="Bills G."/>
            <person name="Bluhm B."/>
            <person name="Cannon C."/>
            <person name="Castanera R."/>
            <person name="Culley D."/>
            <person name="Daum C."/>
            <person name="Ezra D."/>
            <person name="Gonzalez J."/>
            <person name="Henrissat B."/>
            <person name="Kuo A."/>
            <person name="Liang C."/>
            <person name="Lipzen A."/>
            <person name="Lutzoni F."/>
            <person name="Magnuson J."/>
            <person name="Mondo S."/>
            <person name="Nolan M."/>
            <person name="Ohm R."/>
            <person name="Pangilinan J."/>
            <person name="Park H.-J."/>
            <person name="Ramirez L."/>
            <person name="Alfaro M."/>
            <person name="Sun H."/>
            <person name="Tritt A."/>
            <person name="Yoshinaga Y."/>
            <person name="Zwiers L.-H."/>
            <person name="Turgeon B."/>
            <person name="Goodwin S."/>
            <person name="Spatafora J."/>
            <person name="Crous P."/>
            <person name="Grigoriev I."/>
        </authorList>
    </citation>
    <scope>NUCLEOTIDE SEQUENCE</scope>
    <source>
        <strain evidence="1">CBS 101060</strain>
    </source>
</reference>
<evidence type="ECO:0000313" key="2">
    <source>
        <dbReference type="Proteomes" id="UP000799429"/>
    </source>
</evidence>
<dbReference type="AlphaFoldDB" id="A0A9P4SIE3"/>
<dbReference type="OrthoDB" id="545169at2759"/>